<dbReference type="EMBL" id="JACRWH010000033">
    <property type="protein sequence ID" value="MBC6012676.1"/>
    <property type="molecule type" value="Genomic_DNA"/>
</dbReference>
<name>A0ABR7KIV7_9FIRM</name>
<keyword evidence="1" id="KW-0812">Transmembrane</keyword>
<evidence type="ECO:0000313" key="3">
    <source>
        <dbReference type="Proteomes" id="UP000649075"/>
    </source>
</evidence>
<sequence>MLLIICVIKLYTVLAMIWGVFYRELTKINDYTGLTTLPVAHAHYFVFGTMFFFLLGVVSVCSLLNSNGSVVV</sequence>
<dbReference type="Pfam" id="PF11070">
    <property type="entry name" value="DUF2871"/>
    <property type="match status" value="1"/>
</dbReference>
<proteinExistence type="predicted"/>
<dbReference type="RefSeq" id="WP_186999278.1">
    <property type="nucleotide sequence ID" value="NZ_JACRWH010000033.1"/>
</dbReference>
<feature type="transmembrane region" description="Helical" evidence="1">
    <location>
        <begin position="43"/>
        <end position="64"/>
    </location>
</feature>
<gene>
    <name evidence="2" type="ORF">H8911_08000</name>
</gene>
<dbReference type="InterPro" id="IPR021299">
    <property type="entry name" value="DUF2871"/>
</dbReference>
<keyword evidence="1" id="KW-0472">Membrane</keyword>
<evidence type="ECO:0000313" key="2">
    <source>
        <dbReference type="EMBL" id="MBC6012676.1"/>
    </source>
</evidence>
<accession>A0ABR7KIV7</accession>
<keyword evidence="3" id="KW-1185">Reference proteome</keyword>
<evidence type="ECO:0000256" key="1">
    <source>
        <dbReference type="SAM" id="Phobius"/>
    </source>
</evidence>
<dbReference type="Proteomes" id="UP000649075">
    <property type="component" value="Unassembled WGS sequence"/>
</dbReference>
<organism evidence="2 3">
    <name type="scientific">Holdemanella hominis</name>
    <dbReference type="NCBI Taxonomy" id="2764327"/>
    <lineage>
        <taxon>Bacteria</taxon>
        <taxon>Bacillati</taxon>
        <taxon>Bacillota</taxon>
        <taxon>Erysipelotrichia</taxon>
        <taxon>Erysipelotrichales</taxon>
        <taxon>Erysipelotrichaceae</taxon>
        <taxon>Holdemanella</taxon>
    </lineage>
</organism>
<reference evidence="2 3" key="1">
    <citation type="submission" date="2020-08" db="EMBL/GenBank/DDBJ databases">
        <authorList>
            <person name="Liu C."/>
            <person name="Sun Q."/>
        </authorList>
    </citation>
    <scope>NUCLEOTIDE SEQUENCE [LARGE SCALE GENOMIC DNA]</scope>
    <source>
        <strain evidence="2 3">L34</strain>
    </source>
</reference>
<protein>
    <submittedName>
        <fullName evidence="2">DUF2871 family protein</fullName>
    </submittedName>
</protein>
<keyword evidence="1" id="KW-1133">Transmembrane helix</keyword>
<comment type="caution">
    <text evidence="2">The sequence shown here is derived from an EMBL/GenBank/DDBJ whole genome shotgun (WGS) entry which is preliminary data.</text>
</comment>